<sequence>MSSNEDQAVSPSASHRQPSSGGRSFQTSQTSIDAATITPTTETDDPIISFFALLLYAHRKMISRYCAMIRAGIRVFAGQDIENYTVYHRLDTELGQRLGEWNNVNDERELAVKIPPESAGPLDLDDDDRRFLTPRKDTRPFDDQVQAHMRLMDHVSSEITGLTRRLKQMATQIPIGSIDMVSKPVAYRVNLRDLLDLIDCGKRIFAAMFNVYRRFETLALSFTLGRIPDYTMAPKM</sequence>
<accession>A0A1L9R4J6</accession>
<keyword evidence="3" id="KW-1185">Reference proteome</keyword>
<name>A0A1L9R4J6_ASPWE</name>
<dbReference type="VEuPathDB" id="FungiDB:ASPWEDRAFT_33035"/>
<proteinExistence type="predicted"/>
<evidence type="ECO:0000256" key="1">
    <source>
        <dbReference type="SAM" id="MobiDB-lite"/>
    </source>
</evidence>
<dbReference type="EMBL" id="KV878218">
    <property type="protein sequence ID" value="OJJ29803.1"/>
    <property type="molecule type" value="Genomic_DNA"/>
</dbReference>
<dbReference type="AlphaFoldDB" id="A0A1L9R4J6"/>
<evidence type="ECO:0000313" key="3">
    <source>
        <dbReference type="Proteomes" id="UP000184383"/>
    </source>
</evidence>
<gene>
    <name evidence="2" type="ORF">ASPWEDRAFT_33035</name>
</gene>
<dbReference type="GeneID" id="63749584"/>
<organism evidence="2 3">
    <name type="scientific">Aspergillus wentii DTO 134E9</name>
    <dbReference type="NCBI Taxonomy" id="1073089"/>
    <lineage>
        <taxon>Eukaryota</taxon>
        <taxon>Fungi</taxon>
        <taxon>Dikarya</taxon>
        <taxon>Ascomycota</taxon>
        <taxon>Pezizomycotina</taxon>
        <taxon>Eurotiomycetes</taxon>
        <taxon>Eurotiomycetidae</taxon>
        <taxon>Eurotiales</taxon>
        <taxon>Aspergillaceae</taxon>
        <taxon>Aspergillus</taxon>
        <taxon>Aspergillus subgen. Cremei</taxon>
    </lineage>
</organism>
<protein>
    <submittedName>
        <fullName evidence="2">Uncharacterized protein</fullName>
    </submittedName>
</protein>
<evidence type="ECO:0000313" key="2">
    <source>
        <dbReference type="EMBL" id="OJJ29803.1"/>
    </source>
</evidence>
<dbReference type="Proteomes" id="UP000184383">
    <property type="component" value="Unassembled WGS sequence"/>
</dbReference>
<feature type="region of interest" description="Disordered" evidence="1">
    <location>
        <begin position="1"/>
        <end position="31"/>
    </location>
</feature>
<dbReference type="RefSeq" id="XP_040683480.1">
    <property type="nucleotide sequence ID" value="XM_040833736.1"/>
</dbReference>
<reference evidence="3" key="1">
    <citation type="journal article" date="2017" name="Genome Biol.">
        <title>Comparative genomics reveals high biological diversity and specific adaptations in the industrially and medically important fungal genus Aspergillus.</title>
        <authorList>
            <person name="de Vries R.P."/>
            <person name="Riley R."/>
            <person name="Wiebenga A."/>
            <person name="Aguilar-Osorio G."/>
            <person name="Amillis S."/>
            <person name="Uchima C.A."/>
            <person name="Anderluh G."/>
            <person name="Asadollahi M."/>
            <person name="Askin M."/>
            <person name="Barry K."/>
            <person name="Battaglia E."/>
            <person name="Bayram O."/>
            <person name="Benocci T."/>
            <person name="Braus-Stromeyer S.A."/>
            <person name="Caldana C."/>
            <person name="Canovas D."/>
            <person name="Cerqueira G.C."/>
            <person name="Chen F."/>
            <person name="Chen W."/>
            <person name="Choi C."/>
            <person name="Clum A."/>
            <person name="Dos Santos R.A."/>
            <person name="Damasio A.R."/>
            <person name="Diallinas G."/>
            <person name="Emri T."/>
            <person name="Fekete E."/>
            <person name="Flipphi M."/>
            <person name="Freyberg S."/>
            <person name="Gallo A."/>
            <person name="Gournas C."/>
            <person name="Habgood R."/>
            <person name="Hainaut M."/>
            <person name="Harispe M.L."/>
            <person name="Henrissat B."/>
            <person name="Hilden K.S."/>
            <person name="Hope R."/>
            <person name="Hossain A."/>
            <person name="Karabika E."/>
            <person name="Karaffa L."/>
            <person name="Karanyi Z."/>
            <person name="Krasevec N."/>
            <person name="Kuo A."/>
            <person name="Kusch H."/>
            <person name="LaButti K."/>
            <person name="Lagendijk E.L."/>
            <person name="Lapidus A."/>
            <person name="Levasseur A."/>
            <person name="Lindquist E."/>
            <person name="Lipzen A."/>
            <person name="Logrieco A.F."/>
            <person name="MacCabe A."/>
            <person name="Maekelae M.R."/>
            <person name="Malavazi I."/>
            <person name="Melin P."/>
            <person name="Meyer V."/>
            <person name="Mielnichuk N."/>
            <person name="Miskei M."/>
            <person name="Molnar A.P."/>
            <person name="Mule G."/>
            <person name="Ngan C.Y."/>
            <person name="Orejas M."/>
            <person name="Orosz E."/>
            <person name="Ouedraogo J.P."/>
            <person name="Overkamp K.M."/>
            <person name="Park H.-S."/>
            <person name="Perrone G."/>
            <person name="Piumi F."/>
            <person name="Punt P.J."/>
            <person name="Ram A.F."/>
            <person name="Ramon A."/>
            <person name="Rauscher S."/>
            <person name="Record E."/>
            <person name="Riano-Pachon D.M."/>
            <person name="Robert V."/>
            <person name="Roehrig J."/>
            <person name="Ruller R."/>
            <person name="Salamov A."/>
            <person name="Salih N.S."/>
            <person name="Samson R.A."/>
            <person name="Sandor E."/>
            <person name="Sanguinetti M."/>
            <person name="Schuetze T."/>
            <person name="Sepcic K."/>
            <person name="Shelest E."/>
            <person name="Sherlock G."/>
            <person name="Sophianopoulou V."/>
            <person name="Squina F.M."/>
            <person name="Sun H."/>
            <person name="Susca A."/>
            <person name="Todd R.B."/>
            <person name="Tsang A."/>
            <person name="Unkles S.E."/>
            <person name="van de Wiele N."/>
            <person name="van Rossen-Uffink D."/>
            <person name="Oliveira J.V."/>
            <person name="Vesth T.C."/>
            <person name="Visser J."/>
            <person name="Yu J.-H."/>
            <person name="Zhou M."/>
            <person name="Andersen M.R."/>
            <person name="Archer D.B."/>
            <person name="Baker S.E."/>
            <person name="Benoit I."/>
            <person name="Brakhage A.A."/>
            <person name="Braus G.H."/>
            <person name="Fischer R."/>
            <person name="Frisvad J.C."/>
            <person name="Goldman G.H."/>
            <person name="Houbraken J."/>
            <person name="Oakley B."/>
            <person name="Pocsi I."/>
            <person name="Scazzocchio C."/>
            <person name="Seiboth B."/>
            <person name="vanKuyk P.A."/>
            <person name="Wortman J."/>
            <person name="Dyer P.S."/>
            <person name="Grigoriev I.V."/>
        </authorList>
    </citation>
    <scope>NUCLEOTIDE SEQUENCE [LARGE SCALE GENOMIC DNA]</scope>
    <source>
        <strain evidence="3">DTO 134E9</strain>
    </source>
</reference>